<sequence length="104" mass="12277">MALPRIMYSHLRYIILLQLLFFYHLFHLFGNYLYTTSKRIYAALRVLLPFTTSYLCETGFSAAAVIENKYRSKINVEKEMRVGISKLELRFEKPCSEKQAHPSH</sequence>
<gene>
    <name evidence="2" type="ORF">PARMNEM_LOCUS19931</name>
</gene>
<keyword evidence="1" id="KW-0472">Membrane</keyword>
<keyword evidence="1" id="KW-0812">Transmembrane</keyword>
<evidence type="ECO:0000313" key="2">
    <source>
        <dbReference type="EMBL" id="CAK1601270.1"/>
    </source>
</evidence>
<evidence type="ECO:0000313" key="3">
    <source>
        <dbReference type="Proteomes" id="UP001314205"/>
    </source>
</evidence>
<proteinExistence type="predicted"/>
<feature type="transmembrane region" description="Helical" evidence="1">
    <location>
        <begin position="12"/>
        <end position="34"/>
    </location>
</feature>
<keyword evidence="1" id="KW-1133">Transmembrane helix</keyword>
<accession>A0AAV1M2B8</accession>
<dbReference type="PANTHER" id="PTHR45913">
    <property type="entry name" value="EPM2A-INTERACTING PROTEIN 1"/>
    <property type="match status" value="1"/>
</dbReference>
<protein>
    <recommendedName>
        <fullName evidence="4">HAT C-terminal dimerisation domain-containing protein</fullName>
    </recommendedName>
</protein>
<comment type="caution">
    <text evidence="2">The sequence shown here is derived from an EMBL/GenBank/DDBJ whole genome shotgun (WGS) entry which is preliminary data.</text>
</comment>
<dbReference type="AlphaFoldDB" id="A0AAV1M2B8"/>
<dbReference type="EMBL" id="CAVLGL010000126">
    <property type="protein sequence ID" value="CAK1601270.1"/>
    <property type="molecule type" value="Genomic_DNA"/>
</dbReference>
<evidence type="ECO:0000256" key="1">
    <source>
        <dbReference type="SAM" id="Phobius"/>
    </source>
</evidence>
<name>A0AAV1M2B8_9NEOP</name>
<organism evidence="2 3">
    <name type="scientific">Parnassius mnemosyne</name>
    <name type="common">clouded apollo</name>
    <dbReference type="NCBI Taxonomy" id="213953"/>
    <lineage>
        <taxon>Eukaryota</taxon>
        <taxon>Metazoa</taxon>
        <taxon>Ecdysozoa</taxon>
        <taxon>Arthropoda</taxon>
        <taxon>Hexapoda</taxon>
        <taxon>Insecta</taxon>
        <taxon>Pterygota</taxon>
        <taxon>Neoptera</taxon>
        <taxon>Endopterygota</taxon>
        <taxon>Lepidoptera</taxon>
        <taxon>Glossata</taxon>
        <taxon>Ditrysia</taxon>
        <taxon>Papilionoidea</taxon>
        <taxon>Papilionidae</taxon>
        <taxon>Parnassiinae</taxon>
        <taxon>Parnassini</taxon>
        <taxon>Parnassius</taxon>
        <taxon>Driopa</taxon>
    </lineage>
</organism>
<keyword evidence="3" id="KW-1185">Reference proteome</keyword>
<dbReference type="Proteomes" id="UP001314205">
    <property type="component" value="Unassembled WGS sequence"/>
</dbReference>
<evidence type="ECO:0008006" key="4">
    <source>
        <dbReference type="Google" id="ProtNLM"/>
    </source>
</evidence>
<reference evidence="2 3" key="1">
    <citation type="submission" date="2023-11" db="EMBL/GenBank/DDBJ databases">
        <authorList>
            <person name="Hedman E."/>
            <person name="Englund M."/>
            <person name="Stromberg M."/>
            <person name="Nyberg Akerstrom W."/>
            <person name="Nylinder S."/>
            <person name="Jareborg N."/>
            <person name="Kallberg Y."/>
            <person name="Kronander E."/>
        </authorList>
    </citation>
    <scope>NUCLEOTIDE SEQUENCE [LARGE SCALE GENOMIC DNA]</scope>
</reference>
<dbReference type="PANTHER" id="PTHR45913:SF19">
    <property type="entry name" value="LOW QUALITY PROTEIN: ZINC FINGER BED DOMAIN-CONTAINING PROTEIN 5-LIKE"/>
    <property type="match status" value="1"/>
</dbReference>